<dbReference type="OrthoDB" id="206151at2157"/>
<proteinExistence type="predicted"/>
<dbReference type="EMBL" id="CP003929">
    <property type="protein sequence ID" value="AGB37154.1"/>
    <property type="molecule type" value="Genomic_DNA"/>
</dbReference>
<dbReference type="Pfam" id="PF24035">
    <property type="entry name" value="DUF7344"/>
    <property type="match status" value="1"/>
</dbReference>
<dbReference type="RefSeq" id="WP_015320604.1">
    <property type="nucleotide sequence ID" value="NC_019974.1"/>
</dbReference>
<dbReference type="KEGG" id="nou:Natoc_1340"/>
<dbReference type="GeneID" id="14402943"/>
<name>L0JYF6_9EURY</name>
<sequence length="91" mass="9957">MTIETTAACHDRLTENRHRLTLEALAALTVPAGLEELAAAVAEHDDSSMTVERVAIELHHAHLPRMTDNGVLDYDPERRLVESVASSIDAD</sequence>
<keyword evidence="3" id="KW-1185">Reference proteome</keyword>
<evidence type="ECO:0000313" key="3">
    <source>
        <dbReference type="Proteomes" id="UP000010878"/>
    </source>
</evidence>
<reference evidence="2 3" key="1">
    <citation type="submission" date="2012-11" db="EMBL/GenBank/DDBJ databases">
        <title>FINISHED of Natronococcus occultus SP4, DSM 3396.</title>
        <authorList>
            <consortium name="DOE Joint Genome Institute"/>
            <person name="Eisen J."/>
            <person name="Huntemann M."/>
            <person name="Wei C.-L."/>
            <person name="Han J."/>
            <person name="Detter J.C."/>
            <person name="Han C."/>
            <person name="Tapia R."/>
            <person name="Chen A."/>
            <person name="Kyrpides N."/>
            <person name="Mavromatis K."/>
            <person name="Markowitz V."/>
            <person name="Szeto E."/>
            <person name="Ivanova N."/>
            <person name="Mikhailova N."/>
            <person name="Ovchinnikova G."/>
            <person name="Pagani I."/>
            <person name="Pati A."/>
            <person name="Goodwin L."/>
            <person name="Nordberg H.P."/>
            <person name="Cantor M.N."/>
            <person name="Hua S.X."/>
            <person name="Woyke T."/>
            <person name="Eisen J."/>
            <person name="Klenk H.-P."/>
            <person name="Klenk H.-P."/>
        </authorList>
    </citation>
    <scope>NUCLEOTIDE SEQUENCE [LARGE SCALE GENOMIC DNA]</scope>
    <source>
        <strain evidence="2 3">SP4</strain>
    </source>
</reference>
<dbReference type="Proteomes" id="UP000010878">
    <property type="component" value="Chromosome"/>
</dbReference>
<evidence type="ECO:0000259" key="1">
    <source>
        <dbReference type="Pfam" id="PF24035"/>
    </source>
</evidence>
<evidence type="ECO:0000313" key="2">
    <source>
        <dbReference type="EMBL" id="AGB37154.1"/>
    </source>
</evidence>
<dbReference type="eggNOG" id="arCOG03828">
    <property type="taxonomic scope" value="Archaea"/>
</dbReference>
<organism evidence="2 3">
    <name type="scientific">Natronococcus occultus SP4</name>
    <dbReference type="NCBI Taxonomy" id="694430"/>
    <lineage>
        <taxon>Archaea</taxon>
        <taxon>Methanobacteriati</taxon>
        <taxon>Methanobacteriota</taxon>
        <taxon>Stenosarchaea group</taxon>
        <taxon>Halobacteria</taxon>
        <taxon>Halobacteriales</taxon>
        <taxon>Natrialbaceae</taxon>
        <taxon>Natronococcus</taxon>
    </lineage>
</organism>
<accession>L0JYF6</accession>
<dbReference type="HOGENOM" id="CLU_131305_3_2_2"/>
<feature type="domain" description="DUF7344" evidence="1">
    <location>
        <begin position="11"/>
        <end position="82"/>
    </location>
</feature>
<gene>
    <name evidence="2" type="ORF">Natoc_1340</name>
</gene>
<dbReference type="InterPro" id="IPR055768">
    <property type="entry name" value="DUF7344"/>
</dbReference>
<dbReference type="AlphaFoldDB" id="L0JYF6"/>
<protein>
    <recommendedName>
        <fullName evidence="1">DUF7344 domain-containing protein</fullName>
    </recommendedName>
</protein>